<accession>A0A9W7E3G9</accession>
<sequence>MDDDIIGPMIKIGSIMHQRFQQQSSPKEVTTEQNTAEDLESGIAEGEGDEMALAPEEQALYYEMDKRDKVAFQNYRSKQAALREAKERERQEREVIRIALTHVLSPRHYLVAWVCSIFGGFMFLGVLGLLAWGIMAMGPRDMGKVVI</sequence>
<gene>
    <name evidence="3" type="ORF">TrRE_jg3912</name>
</gene>
<dbReference type="EMBL" id="BRXZ01001053">
    <property type="protein sequence ID" value="GMH60898.1"/>
    <property type="molecule type" value="Genomic_DNA"/>
</dbReference>
<evidence type="ECO:0000313" key="4">
    <source>
        <dbReference type="Proteomes" id="UP001165082"/>
    </source>
</evidence>
<protein>
    <submittedName>
        <fullName evidence="3">Uncharacterized protein</fullName>
    </submittedName>
</protein>
<keyword evidence="2" id="KW-0472">Membrane</keyword>
<feature type="transmembrane region" description="Helical" evidence="2">
    <location>
        <begin position="110"/>
        <end position="134"/>
    </location>
</feature>
<organism evidence="3 4">
    <name type="scientific">Triparma retinervis</name>
    <dbReference type="NCBI Taxonomy" id="2557542"/>
    <lineage>
        <taxon>Eukaryota</taxon>
        <taxon>Sar</taxon>
        <taxon>Stramenopiles</taxon>
        <taxon>Ochrophyta</taxon>
        <taxon>Bolidophyceae</taxon>
        <taxon>Parmales</taxon>
        <taxon>Triparmaceae</taxon>
        <taxon>Triparma</taxon>
    </lineage>
</organism>
<feature type="compositionally biased region" description="Polar residues" evidence="1">
    <location>
        <begin position="19"/>
        <end position="34"/>
    </location>
</feature>
<dbReference type="OrthoDB" id="10479892at2759"/>
<keyword evidence="4" id="KW-1185">Reference proteome</keyword>
<dbReference type="AlphaFoldDB" id="A0A9W7E3G9"/>
<proteinExistence type="predicted"/>
<comment type="caution">
    <text evidence="3">The sequence shown here is derived from an EMBL/GenBank/DDBJ whole genome shotgun (WGS) entry which is preliminary data.</text>
</comment>
<dbReference type="Proteomes" id="UP001165082">
    <property type="component" value="Unassembled WGS sequence"/>
</dbReference>
<keyword evidence="2" id="KW-1133">Transmembrane helix</keyword>
<reference evidence="3" key="1">
    <citation type="submission" date="2022-07" db="EMBL/GenBank/DDBJ databases">
        <title>Genome analysis of Parmales, a sister group of diatoms, reveals the evolutionary specialization of diatoms from phago-mixotrophs to photoautotrophs.</title>
        <authorList>
            <person name="Ban H."/>
            <person name="Sato S."/>
            <person name="Yoshikawa S."/>
            <person name="Kazumasa Y."/>
            <person name="Nakamura Y."/>
            <person name="Ichinomiya M."/>
            <person name="Saitoh K."/>
            <person name="Sato N."/>
            <person name="Blanc-Mathieu R."/>
            <person name="Endo H."/>
            <person name="Kuwata A."/>
            <person name="Ogata H."/>
        </authorList>
    </citation>
    <scope>NUCLEOTIDE SEQUENCE</scope>
</reference>
<evidence type="ECO:0000256" key="2">
    <source>
        <dbReference type="SAM" id="Phobius"/>
    </source>
</evidence>
<evidence type="ECO:0000313" key="3">
    <source>
        <dbReference type="EMBL" id="GMH60898.1"/>
    </source>
</evidence>
<name>A0A9W7E3G9_9STRA</name>
<feature type="region of interest" description="Disordered" evidence="1">
    <location>
        <begin position="18"/>
        <end position="37"/>
    </location>
</feature>
<evidence type="ECO:0000256" key="1">
    <source>
        <dbReference type="SAM" id="MobiDB-lite"/>
    </source>
</evidence>
<keyword evidence="2" id="KW-0812">Transmembrane</keyword>